<dbReference type="Proteomes" id="UP000315399">
    <property type="component" value="Unassembled WGS sequence"/>
</dbReference>
<evidence type="ECO:0000256" key="10">
    <source>
        <dbReference type="HAMAP-Rule" id="MF_01024"/>
    </source>
</evidence>
<feature type="binding site" evidence="10 15">
    <location>
        <position position="354"/>
    </location>
    <ligand>
        <name>Zn(2+)</name>
        <dbReference type="ChEBI" id="CHEBI:29105"/>
    </ligand>
</feature>
<evidence type="ECO:0000313" key="18">
    <source>
        <dbReference type="Proteomes" id="UP000315399"/>
    </source>
</evidence>
<evidence type="ECO:0000256" key="2">
    <source>
        <dbReference type="ARBA" id="ARBA00004940"/>
    </source>
</evidence>
<evidence type="ECO:0000256" key="7">
    <source>
        <dbReference type="ARBA" id="ARBA00022833"/>
    </source>
</evidence>
<dbReference type="PIRSF" id="PIRSF000099">
    <property type="entry name" value="Histidinol_dh"/>
    <property type="match status" value="1"/>
</dbReference>
<dbReference type="AlphaFoldDB" id="A0A523BC93"/>
<dbReference type="Gene3D" id="3.40.50.1980">
    <property type="entry name" value="Nitrogenase molybdenum iron protein domain"/>
    <property type="match status" value="2"/>
</dbReference>
<organism evidence="17 18">
    <name type="scientific">Thermoproteota archaeon</name>
    <dbReference type="NCBI Taxonomy" id="2056631"/>
    <lineage>
        <taxon>Archaea</taxon>
        <taxon>Thermoproteota</taxon>
    </lineage>
</organism>
<keyword evidence="7 10" id="KW-0862">Zinc</keyword>
<dbReference type="EMBL" id="QNVH01000034">
    <property type="protein sequence ID" value="TDA38579.1"/>
    <property type="molecule type" value="Genomic_DNA"/>
</dbReference>
<dbReference type="FunFam" id="3.40.50.1980:FF:000001">
    <property type="entry name" value="Histidinol dehydrogenase"/>
    <property type="match status" value="1"/>
</dbReference>
<dbReference type="GO" id="GO:0008270">
    <property type="term" value="F:zinc ion binding"/>
    <property type="evidence" value="ECO:0007669"/>
    <property type="project" value="UniProtKB-UniRule"/>
</dbReference>
<comment type="similarity">
    <text evidence="3 10 11 16">Belongs to the histidinol dehydrogenase family.</text>
</comment>
<dbReference type="FunFam" id="3.40.50.1980:FF:000026">
    <property type="entry name" value="Histidinol dehydrogenase"/>
    <property type="match status" value="1"/>
</dbReference>
<evidence type="ECO:0000256" key="12">
    <source>
        <dbReference type="PIRSR" id="PIRSR000099-1"/>
    </source>
</evidence>
<dbReference type="InterPro" id="IPR022695">
    <property type="entry name" value="Histidinol_DH_monofunct"/>
</dbReference>
<feature type="binding site" evidence="10 13">
    <location>
        <position position="183"/>
    </location>
    <ligand>
        <name>NAD(+)</name>
        <dbReference type="ChEBI" id="CHEBI:57540"/>
    </ligand>
</feature>
<evidence type="ECO:0000256" key="4">
    <source>
        <dbReference type="ARBA" id="ARBA00012965"/>
    </source>
</evidence>
<dbReference type="GO" id="GO:0000105">
    <property type="term" value="P:L-histidine biosynthetic process"/>
    <property type="evidence" value="ECO:0007669"/>
    <property type="project" value="UniProtKB-UniRule"/>
</dbReference>
<keyword evidence="10 11" id="KW-0520">NAD</keyword>
<feature type="binding site" evidence="10 14">
    <location>
        <position position="413"/>
    </location>
    <ligand>
        <name>substrate</name>
    </ligand>
</feature>
<comment type="function">
    <text evidence="1 10 11">Catalyzes the sequential NAD-dependent oxidations of L-histidinol to L-histidinaldehyde and then to L-histidine.</text>
</comment>
<dbReference type="PANTHER" id="PTHR21256:SF2">
    <property type="entry name" value="HISTIDINE BIOSYNTHESIS TRIFUNCTIONAL PROTEIN"/>
    <property type="match status" value="1"/>
</dbReference>
<evidence type="ECO:0000256" key="6">
    <source>
        <dbReference type="ARBA" id="ARBA00022723"/>
    </source>
</evidence>
<feature type="binding site" evidence="10 15">
    <location>
        <position position="256"/>
    </location>
    <ligand>
        <name>Zn(2+)</name>
        <dbReference type="ChEBI" id="CHEBI:29105"/>
    </ligand>
</feature>
<reference evidence="17 18" key="1">
    <citation type="journal article" date="2019" name="Nat. Microbiol.">
        <title>Expanding anaerobic alkane metabolism in the domain of Archaea.</title>
        <authorList>
            <person name="Wang Y."/>
            <person name="Wegener G."/>
            <person name="Hou J."/>
            <person name="Wang F."/>
            <person name="Xiao X."/>
        </authorList>
    </citation>
    <scope>NUCLEOTIDE SEQUENCE [LARGE SCALE GENOMIC DNA]</scope>
    <source>
        <strain evidence="17">WYZ-LMO10</strain>
    </source>
</reference>
<proteinExistence type="inferred from homology"/>
<dbReference type="InterPro" id="IPR012131">
    <property type="entry name" value="Hstdl_DH"/>
</dbReference>
<feature type="active site" description="Proton acceptor" evidence="10 12">
    <location>
        <position position="321"/>
    </location>
</feature>
<dbReference type="SUPFAM" id="SSF53720">
    <property type="entry name" value="ALDH-like"/>
    <property type="match status" value="1"/>
</dbReference>
<accession>A0A523BC93</accession>
<dbReference type="PRINTS" id="PR00083">
    <property type="entry name" value="HOLDHDRGNASE"/>
</dbReference>
<feature type="binding site" evidence="10 15">
    <location>
        <position position="413"/>
    </location>
    <ligand>
        <name>Zn(2+)</name>
        <dbReference type="ChEBI" id="CHEBI:29105"/>
    </ligand>
</feature>
<feature type="binding site" evidence="10 13">
    <location>
        <position position="206"/>
    </location>
    <ligand>
        <name>NAD(+)</name>
        <dbReference type="ChEBI" id="CHEBI:57540"/>
    </ligand>
</feature>
<feature type="binding site" evidence="10 14">
    <location>
        <position position="354"/>
    </location>
    <ligand>
        <name>substrate</name>
    </ligand>
</feature>
<dbReference type="NCBIfam" id="TIGR00069">
    <property type="entry name" value="hisD"/>
    <property type="match status" value="1"/>
</dbReference>
<dbReference type="InterPro" id="IPR016161">
    <property type="entry name" value="Ald_DH/histidinol_DH"/>
</dbReference>
<name>A0A523BC93_9CREN</name>
<evidence type="ECO:0000256" key="1">
    <source>
        <dbReference type="ARBA" id="ARBA00003850"/>
    </source>
</evidence>
<feature type="binding site" evidence="10 14">
    <location>
        <position position="229"/>
    </location>
    <ligand>
        <name>substrate</name>
    </ligand>
</feature>
<dbReference type="PANTHER" id="PTHR21256">
    <property type="entry name" value="HISTIDINOL DEHYDROGENASE HDH"/>
    <property type="match status" value="1"/>
</dbReference>
<protein>
    <recommendedName>
        <fullName evidence="5 10">Histidinol dehydrogenase</fullName>
        <shortName evidence="10 11">HDH</shortName>
        <ecNumber evidence="4 10">1.1.1.23</ecNumber>
    </recommendedName>
</protein>
<comment type="cofactor">
    <cofactor evidence="10 15">
        <name>Zn(2+)</name>
        <dbReference type="ChEBI" id="CHEBI:29105"/>
    </cofactor>
    <text evidence="10 15">Binds 1 zinc ion per subunit.</text>
</comment>
<dbReference type="EC" id="1.1.1.23" evidence="4 10"/>
<keyword evidence="6 10" id="KW-0479">Metal-binding</keyword>
<feature type="binding site" evidence="10 15">
    <location>
        <position position="253"/>
    </location>
    <ligand>
        <name>Zn(2+)</name>
        <dbReference type="ChEBI" id="CHEBI:29105"/>
    </ligand>
</feature>
<keyword evidence="8 10" id="KW-0560">Oxidoreductase</keyword>
<evidence type="ECO:0000256" key="14">
    <source>
        <dbReference type="PIRSR" id="PIRSR000099-3"/>
    </source>
</evidence>
<evidence type="ECO:0000256" key="9">
    <source>
        <dbReference type="ARBA" id="ARBA00049489"/>
    </source>
</evidence>
<dbReference type="Gene3D" id="1.20.5.1300">
    <property type="match status" value="1"/>
</dbReference>
<dbReference type="Pfam" id="PF00815">
    <property type="entry name" value="Histidinol_dh"/>
    <property type="match status" value="1"/>
</dbReference>
<dbReference type="GO" id="GO:0004399">
    <property type="term" value="F:histidinol dehydrogenase activity"/>
    <property type="evidence" value="ECO:0007669"/>
    <property type="project" value="UniProtKB-UniRule"/>
</dbReference>
<feature type="binding site" evidence="10 14">
    <location>
        <position position="321"/>
    </location>
    <ligand>
        <name>substrate</name>
    </ligand>
</feature>
<dbReference type="HAMAP" id="MF_01024">
    <property type="entry name" value="HisD"/>
    <property type="match status" value="1"/>
</dbReference>
<feature type="binding site" evidence="10 14">
    <location>
        <position position="253"/>
    </location>
    <ligand>
        <name>substrate</name>
    </ligand>
</feature>
<evidence type="ECO:0000313" key="17">
    <source>
        <dbReference type="EMBL" id="TDA38579.1"/>
    </source>
</evidence>
<evidence type="ECO:0000256" key="8">
    <source>
        <dbReference type="ARBA" id="ARBA00023002"/>
    </source>
</evidence>
<evidence type="ECO:0000256" key="5">
    <source>
        <dbReference type="ARBA" id="ARBA00016531"/>
    </source>
</evidence>
<comment type="catalytic activity">
    <reaction evidence="9 10 11">
        <text>L-histidinol + 2 NAD(+) + H2O = L-histidine + 2 NADH + 3 H(+)</text>
        <dbReference type="Rhea" id="RHEA:20641"/>
        <dbReference type="ChEBI" id="CHEBI:15377"/>
        <dbReference type="ChEBI" id="CHEBI:15378"/>
        <dbReference type="ChEBI" id="CHEBI:57540"/>
        <dbReference type="ChEBI" id="CHEBI:57595"/>
        <dbReference type="ChEBI" id="CHEBI:57699"/>
        <dbReference type="ChEBI" id="CHEBI:57945"/>
        <dbReference type="EC" id="1.1.1.23"/>
    </reaction>
</comment>
<evidence type="ECO:0000256" key="15">
    <source>
        <dbReference type="PIRSR" id="PIRSR000099-4"/>
    </source>
</evidence>
<dbReference type="GO" id="GO:0051287">
    <property type="term" value="F:NAD binding"/>
    <property type="evidence" value="ECO:0007669"/>
    <property type="project" value="InterPro"/>
</dbReference>
<evidence type="ECO:0000256" key="13">
    <source>
        <dbReference type="PIRSR" id="PIRSR000099-2"/>
    </source>
</evidence>
<feature type="binding site" evidence="10 14">
    <location>
        <position position="256"/>
    </location>
    <ligand>
        <name>substrate</name>
    </ligand>
</feature>
<dbReference type="GO" id="GO:0005737">
    <property type="term" value="C:cytoplasm"/>
    <property type="evidence" value="ECO:0007669"/>
    <property type="project" value="TreeGrafter"/>
</dbReference>
<evidence type="ECO:0000256" key="3">
    <source>
        <dbReference type="ARBA" id="ARBA00010178"/>
    </source>
</evidence>
<dbReference type="UniPathway" id="UPA00031">
    <property type="reaction ID" value="UER00014"/>
</dbReference>
<keyword evidence="10 11" id="KW-0028">Amino-acid biosynthesis</keyword>
<sequence length="424" mass="45939">MRILDYDGFRLWRPETVPEQVVESVRKIVSDVKVRGDAALLEYTERFDGVKISAKEILVDPPELRGAYDSMPEEVKRSLSNSAERIRMFQARQVPESFAIETAPGLSVGVRFMPISSAGAYIPGGRAAYLSTVLMTVLPAKVAGVSRCAVSTPPKEGGRVPDAILAAAYVTGADSVYRVGGPQAIAAMAYGTESVRRVEKIVGPGNIYVTVAKMLVSWDVAVDMPAGPSELVVYADVDDPKICEWLAADLLAQAEHDPRAKVILITPRFEVASKIEGFVERGIGEFGKEEILNESLSNACIVLVKNRQEAVRLINEIAPEHLELICEDADEVLNQIENAGAIFLGEYSPVAIGDYTAGTNHVLPTMGWAKRASPLSVRDFLKANEIVKCTKDGLLGVSADGKVLADAERMPYHAKSIILRTGEL</sequence>
<evidence type="ECO:0000256" key="11">
    <source>
        <dbReference type="PIRNR" id="PIRNR000099"/>
    </source>
</evidence>
<feature type="binding site" evidence="10 13">
    <location>
        <position position="121"/>
    </location>
    <ligand>
        <name>NAD(+)</name>
        <dbReference type="ChEBI" id="CHEBI:57540"/>
    </ligand>
</feature>
<comment type="pathway">
    <text evidence="2 10 11">Amino-acid biosynthesis; L-histidine biosynthesis; L-histidine from 5-phospho-alpha-D-ribose 1-diphosphate: step 9/9.</text>
</comment>
<comment type="caution">
    <text evidence="17">The sequence shown here is derived from an EMBL/GenBank/DDBJ whole genome shotgun (WGS) entry which is preliminary data.</text>
</comment>
<dbReference type="CDD" id="cd06572">
    <property type="entry name" value="Histidinol_dh"/>
    <property type="match status" value="1"/>
</dbReference>
<feature type="binding site" evidence="10 14">
    <location>
        <position position="408"/>
    </location>
    <ligand>
        <name>substrate</name>
    </ligand>
</feature>
<feature type="active site" description="Proton acceptor" evidence="10 12">
    <location>
        <position position="320"/>
    </location>
</feature>
<evidence type="ECO:0000256" key="16">
    <source>
        <dbReference type="RuleBase" id="RU004175"/>
    </source>
</evidence>
<keyword evidence="10 11" id="KW-0368">Histidine biosynthesis</keyword>
<gene>
    <name evidence="10 17" type="primary">hisD</name>
    <name evidence="17" type="ORF">DSO08_03985</name>
</gene>